<sequence length="1506" mass="168016">MKYLMKLTVCLLLVLIGAMMQVYAQKLNYASTKEKVYLHTSHVFFTPGEDLFYKIYVVDARDQRPAALSSEVFVEIISPAGTVLEKQVYRVENGYAEGAFHFSEQAPGGIYKLHAYTSWMQNEKDETHFTKEITLLKVIPPRVLMKLDFPAKGYGPGDKVIADYSMRNLQQEPVENFQCQYRVAIDGRVVLSDTFVTDTAGKARIVFRLPDTLATNDGLLNILVDYRGNKEAISRSIPITLSKIDLQFMPEGGTLVNGIHTNIAFRAVNEYGKGTDIKGVLMDDNGKQVATFESLRFGMGAFAFTPKAGQRYTASIQAPAGIKGSYVFPQATDNGVVMNIYREGTELLVKLKTDQPQTFVLEGKTKNVSWYKKEVSLKSKEQVIKINPADFPAGIAVFTLSQPNGIPLAERLVFLHAKQQLQVSITTDKNLYEPREEVTLTVSTKDQNDKPVPSNLSLAVIDDKKWSLADDRQDHILSWLLLSSELQGKIEEPPFYFKEDEPAAPAALDLVMLTHGYRYFDFRAEVLRENRLRYAPNRKHRLVGRVVDKYGKSVESTVLLFPYQAHELVRAVKTDPTGKFVLWNTAADSYVLVALPFQRYKRKEELQFNILENTFTDAGDSSLLESPVVGKDEILELTKEGIKVPLPEAMRKNAAVDFISFGLRNKNLSEVIITGYGTSKRAGTAGCIMALPRQYYEAPQSAANALQGRVAGLSIVNGTPGNNSFVTIRGTASLTGNNEPLYVYNGVPVSAAFLTENLADIESITVLKDAAAVALYGSKAANGVIVVSGRSNPNFKIRLPLSPDYKLPIQKIQIPGVSYTDARRFYAPVYTTTKTAERNDFRETIYWNPVVQTDKRGTATVTFYNSDASTAFRAIAEGIGYNGKVGRAEATYASSARLAIDVKIPPYLTVGDKTWLPLVLSNNRTSTLDADIRLKLPQGLTAGTFESHLTLAGNSSRRVLIPVDASAKLSDSIRISIDSRYGKEEMIWPITVAEKGFPVHISLSGNKTDSFQFWFNKPVPGSLQTKLNLYSSTENLTMDVLEGMLREPHGCFEQTSSTTYPNIYILKYLKYTAQINQQVEEKVKKYLTTGYNLLKSYETTMGGFEWFGRTPPQEVLTAYGLMEFMDMKEFIKVDEDMIARTKKFLLDRRDGKGGFNLEPSKSFQFRAVPYSVANAYIVYAMVKAGMGTEVIPEYEAALTAALKSNSLWELAVMAITASNMKREKDYDKLMVILAPGYRNKTLAKGSMVGAQGTSLNVETKALCGLAFQRKSEYLQEVLDIIGQITKSRSHYGFGSTQSTLLSLELLTEFAIRRNWKQNSDKISFMLNKESLTPGQQVMPGLKEGENKLVVTSHIQNNNHIPYNLDISYYTLLPENNPAAVLKLQTSLSSSRTKVGETVRMNIRVQNESAGGQPMSVAKIGIPAGLSAQPWQLKELIETAQVAHYEVFDNYLVFYWMGLDPHETREIHLDLKAEIAGNYKAKASTVYPYYMPEARHWQEGISVLVSE</sequence>
<name>A0A365XP24_9BACT</name>
<dbReference type="GO" id="GO:0005615">
    <property type="term" value="C:extracellular space"/>
    <property type="evidence" value="ECO:0007669"/>
    <property type="project" value="InterPro"/>
</dbReference>
<dbReference type="InterPro" id="IPR037066">
    <property type="entry name" value="Plug_dom_sf"/>
</dbReference>
<proteinExistence type="predicted"/>
<evidence type="ECO:0000256" key="1">
    <source>
        <dbReference type="ARBA" id="ARBA00022729"/>
    </source>
</evidence>
<dbReference type="SMART" id="SM01360">
    <property type="entry name" value="A2M"/>
    <property type="match status" value="1"/>
</dbReference>
<dbReference type="RefSeq" id="WP_113619914.1">
    <property type="nucleotide sequence ID" value="NZ_QFFJ01000003.1"/>
</dbReference>
<dbReference type="InterPro" id="IPR001599">
    <property type="entry name" value="Macroglobln_a2"/>
</dbReference>
<evidence type="ECO:0000256" key="3">
    <source>
        <dbReference type="SAM" id="SignalP"/>
    </source>
</evidence>
<dbReference type="CDD" id="cd02891">
    <property type="entry name" value="A2M_like"/>
    <property type="match status" value="1"/>
</dbReference>
<dbReference type="Pfam" id="PF07678">
    <property type="entry name" value="TED_complement"/>
    <property type="match status" value="1"/>
</dbReference>
<dbReference type="Proteomes" id="UP000253410">
    <property type="component" value="Unassembled WGS sequence"/>
</dbReference>
<evidence type="ECO:0000259" key="5">
    <source>
        <dbReference type="SMART" id="SM01361"/>
    </source>
</evidence>
<dbReference type="InterPro" id="IPR012910">
    <property type="entry name" value="Plug_dom"/>
</dbReference>
<feature type="domain" description="Alpha-2-macroglobulin" evidence="4">
    <location>
        <begin position="844"/>
        <end position="934"/>
    </location>
</feature>
<dbReference type="Gene3D" id="2.60.40.1930">
    <property type="match status" value="1"/>
</dbReference>
<dbReference type="InterPro" id="IPR009048">
    <property type="entry name" value="A-macroglobulin_rcpt-bd"/>
</dbReference>
<feature type="chain" id="PRO_5017041408" description="Alpha-2-macroglobulin domain-containing protein" evidence="3">
    <location>
        <begin position="25"/>
        <end position="1506"/>
    </location>
</feature>
<evidence type="ECO:0000259" key="4">
    <source>
        <dbReference type="SMART" id="SM01360"/>
    </source>
</evidence>
<organism evidence="6 7">
    <name type="scientific">Chitinophaga flava</name>
    <dbReference type="NCBI Taxonomy" id="2259036"/>
    <lineage>
        <taxon>Bacteria</taxon>
        <taxon>Pseudomonadati</taxon>
        <taxon>Bacteroidota</taxon>
        <taxon>Chitinophagia</taxon>
        <taxon>Chitinophagales</taxon>
        <taxon>Chitinophagaceae</taxon>
        <taxon>Chitinophaga</taxon>
    </lineage>
</organism>
<dbReference type="SUPFAM" id="SSF56935">
    <property type="entry name" value="Porins"/>
    <property type="match status" value="1"/>
</dbReference>
<dbReference type="SUPFAM" id="SSF49410">
    <property type="entry name" value="Alpha-macroglobulin receptor domain"/>
    <property type="match status" value="1"/>
</dbReference>
<keyword evidence="2" id="KW-0882">Thioester bond</keyword>
<dbReference type="PANTHER" id="PTHR11412">
    <property type="entry name" value="MACROGLOBULIN / COMPLEMENT"/>
    <property type="match status" value="1"/>
</dbReference>
<dbReference type="SMART" id="SM01361">
    <property type="entry name" value="A2M_recep"/>
    <property type="match status" value="1"/>
</dbReference>
<feature type="signal peptide" evidence="3">
    <location>
        <begin position="1"/>
        <end position="24"/>
    </location>
</feature>
<dbReference type="PANTHER" id="PTHR11412:SF136">
    <property type="entry name" value="CD109 ANTIGEN"/>
    <property type="match status" value="1"/>
</dbReference>
<dbReference type="Gene3D" id="2.60.40.690">
    <property type="entry name" value="Alpha-macroglobulin, receptor-binding domain"/>
    <property type="match status" value="1"/>
</dbReference>
<evidence type="ECO:0000313" key="7">
    <source>
        <dbReference type="Proteomes" id="UP000253410"/>
    </source>
</evidence>
<accession>A0A365XP24</accession>
<dbReference type="InterPro" id="IPR036595">
    <property type="entry name" value="A-macroglobulin_rcpt-bd_sf"/>
</dbReference>
<dbReference type="Gene3D" id="1.50.10.20">
    <property type="match status" value="1"/>
</dbReference>
<dbReference type="InterPro" id="IPR023997">
    <property type="entry name" value="TonB-dep_OMP_SusC/RagA_CS"/>
</dbReference>
<evidence type="ECO:0000256" key="2">
    <source>
        <dbReference type="ARBA" id="ARBA00022966"/>
    </source>
</evidence>
<dbReference type="SUPFAM" id="SSF48239">
    <property type="entry name" value="Terpenoid cyclases/Protein prenyltransferases"/>
    <property type="match status" value="1"/>
</dbReference>
<dbReference type="Pfam" id="PF00207">
    <property type="entry name" value="A2M"/>
    <property type="match status" value="1"/>
</dbReference>
<comment type="caution">
    <text evidence="6">The sequence shown here is derived from an EMBL/GenBank/DDBJ whole genome shotgun (WGS) entry which is preliminary data.</text>
</comment>
<dbReference type="Gene3D" id="2.170.130.10">
    <property type="entry name" value="TonB-dependent receptor, plug domain"/>
    <property type="match status" value="1"/>
</dbReference>
<dbReference type="Pfam" id="PF07715">
    <property type="entry name" value="Plug"/>
    <property type="match status" value="1"/>
</dbReference>
<dbReference type="InterPro" id="IPR008930">
    <property type="entry name" value="Terpenoid_cyclase/PrenylTrfase"/>
</dbReference>
<dbReference type="InterPro" id="IPR011626">
    <property type="entry name" value="Alpha-macroglobulin_TED"/>
</dbReference>
<dbReference type="OrthoDB" id="679547at2"/>
<dbReference type="InterPro" id="IPR047565">
    <property type="entry name" value="Alpha-macroglob_thiol-ester_cl"/>
</dbReference>
<dbReference type="Pfam" id="PF07677">
    <property type="entry name" value="A2M_recep"/>
    <property type="match status" value="1"/>
</dbReference>
<dbReference type="SMART" id="SM01419">
    <property type="entry name" value="Thiol-ester_cl"/>
    <property type="match status" value="1"/>
</dbReference>
<evidence type="ECO:0008006" key="8">
    <source>
        <dbReference type="Google" id="ProtNLM"/>
    </source>
</evidence>
<gene>
    <name evidence="6" type="ORF">DF182_31665</name>
</gene>
<dbReference type="NCBIfam" id="TIGR04057">
    <property type="entry name" value="SusC_RagA_signa"/>
    <property type="match status" value="1"/>
</dbReference>
<feature type="domain" description="Alpha-macroglobulin receptor-binding" evidence="5">
    <location>
        <begin position="1412"/>
        <end position="1499"/>
    </location>
</feature>
<protein>
    <recommendedName>
        <fullName evidence="8">Alpha-2-macroglobulin domain-containing protein</fullName>
    </recommendedName>
</protein>
<dbReference type="InterPro" id="IPR050473">
    <property type="entry name" value="A2M/Complement_sys"/>
</dbReference>
<dbReference type="GO" id="GO:0004866">
    <property type="term" value="F:endopeptidase inhibitor activity"/>
    <property type="evidence" value="ECO:0007669"/>
    <property type="project" value="InterPro"/>
</dbReference>
<evidence type="ECO:0000313" key="6">
    <source>
        <dbReference type="EMBL" id="RBL88086.1"/>
    </source>
</evidence>
<keyword evidence="1 3" id="KW-0732">Signal</keyword>
<keyword evidence="7" id="KW-1185">Reference proteome</keyword>
<dbReference type="EMBL" id="QFFJ01000003">
    <property type="protein sequence ID" value="RBL88086.1"/>
    <property type="molecule type" value="Genomic_DNA"/>
</dbReference>
<reference evidence="6 7" key="1">
    <citation type="submission" date="2018-05" db="EMBL/GenBank/DDBJ databases">
        <title>Chitinophaga sp. K3CV102501T nov., isolated from isolated from a monsoon evergreen broad-leaved forest soil.</title>
        <authorList>
            <person name="Lv Y."/>
        </authorList>
    </citation>
    <scope>NUCLEOTIDE SEQUENCE [LARGE SCALE GENOMIC DNA]</scope>
    <source>
        <strain evidence="6 7">GDMCC 1.1325</strain>
    </source>
</reference>